<keyword evidence="1" id="KW-0812">Transmembrane</keyword>
<reference evidence="2 3" key="1">
    <citation type="submission" date="2015-06" db="EMBL/GenBank/DDBJ databases">
        <title>New insights into the roles of widespread benthic archaea in carbon and nitrogen cycling.</title>
        <authorList>
            <person name="Lazar C.S."/>
            <person name="Baker B.J."/>
            <person name="Seitz K.W."/>
            <person name="Hyde A.S."/>
            <person name="Dick G.J."/>
            <person name="Hinrichs K.-U."/>
            <person name="Teske A.P."/>
        </authorList>
    </citation>
    <scope>NUCLEOTIDE SEQUENCE [LARGE SCALE GENOMIC DNA]</scope>
    <source>
        <strain evidence="2">SG8-32-1</strain>
    </source>
</reference>
<feature type="transmembrane region" description="Helical" evidence="1">
    <location>
        <begin position="54"/>
        <end position="74"/>
    </location>
</feature>
<accession>A0A0M0BN37</accession>
<feature type="transmembrane region" description="Helical" evidence="1">
    <location>
        <begin position="15"/>
        <end position="33"/>
    </location>
</feature>
<keyword evidence="1" id="KW-0472">Membrane</keyword>
<name>A0A0M0BN37_9ARCH</name>
<keyword evidence="1" id="KW-1133">Transmembrane helix</keyword>
<evidence type="ECO:0000313" key="2">
    <source>
        <dbReference type="EMBL" id="KON29746.1"/>
    </source>
</evidence>
<protein>
    <submittedName>
        <fullName evidence="2">Uncharacterized protein</fullName>
    </submittedName>
</protein>
<evidence type="ECO:0000256" key="1">
    <source>
        <dbReference type="SAM" id="Phobius"/>
    </source>
</evidence>
<dbReference type="AlphaFoldDB" id="A0A0M0BN37"/>
<proteinExistence type="predicted"/>
<sequence>MFSYVWYNLTVDTKLRILNVSFKFLVLWVVSNLSTNIDFRLTIKKYQVLTTEKWYGAGELFIPFPYLLCFLASYL</sequence>
<comment type="caution">
    <text evidence="2">The sequence shown here is derived from an EMBL/GenBank/DDBJ whole genome shotgun (WGS) entry which is preliminary data.</text>
</comment>
<gene>
    <name evidence="2" type="ORF">AC477_05575</name>
</gene>
<dbReference type="Proteomes" id="UP000037237">
    <property type="component" value="Unassembled WGS sequence"/>
</dbReference>
<evidence type="ECO:0000313" key="3">
    <source>
        <dbReference type="Proteomes" id="UP000037237"/>
    </source>
</evidence>
<dbReference type="EMBL" id="LFWU01000145">
    <property type="protein sequence ID" value="KON29746.1"/>
    <property type="molecule type" value="Genomic_DNA"/>
</dbReference>
<organism evidence="2 3">
    <name type="scientific">miscellaneous Crenarchaeota group-1 archaeon SG8-32-1</name>
    <dbReference type="NCBI Taxonomy" id="1685124"/>
    <lineage>
        <taxon>Archaea</taxon>
        <taxon>Candidatus Bathyarchaeota</taxon>
        <taxon>MCG-1</taxon>
    </lineage>
</organism>